<keyword evidence="3" id="KW-0963">Cytoplasm</keyword>
<dbReference type="OrthoDB" id="6375174at2759"/>
<dbReference type="FunCoup" id="G0VIF9">
    <property type="interactions" value="38"/>
</dbReference>
<dbReference type="GeneID" id="96904859"/>
<dbReference type="InterPro" id="IPR004861">
    <property type="entry name" value="Siw14-like"/>
</dbReference>
<dbReference type="RefSeq" id="XP_003677546.1">
    <property type="nucleotide sequence ID" value="XM_003677498.1"/>
</dbReference>
<protein>
    <recommendedName>
        <fullName evidence="5">Tyrosine-protein phosphatase domain-containing protein</fullName>
    </recommendedName>
</protein>
<dbReference type="PANTHER" id="PTHR31126:SF74">
    <property type="entry name" value="TYROSINE-PROTEIN PHOSPHATASE-LIKE PROTEIN OCA2"/>
    <property type="match status" value="1"/>
</dbReference>
<dbReference type="Proteomes" id="UP000001640">
    <property type="component" value="Chromosome 7"/>
</dbReference>
<evidence type="ECO:0000256" key="4">
    <source>
        <dbReference type="ARBA" id="ARBA00022801"/>
    </source>
</evidence>
<evidence type="ECO:0000256" key="1">
    <source>
        <dbReference type="ARBA" id="ARBA00004496"/>
    </source>
</evidence>
<sequence length="198" mass="22544">MNYIPPLNFSPVVSTDVSLYRSGYPMALNYSFIRDQLHLKTIIYIGDKNELSEDYNEFLKGEGIQYHHIFMDSCREEGVEERMDQVLRLVLDVDNYPILMHSNKGKHRVGIVVGIIRKLLQGWSTAGIYQEYGIFSGGLKGDADLEFITMFETNLNVRMAKVPQFALPCMLKVSNEAELWKPSLPSNESSSNSQNTLP</sequence>
<evidence type="ECO:0000313" key="6">
    <source>
        <dbReference type="EMBL" id="CCC71194.1"/>
    </source>
</evidence>
<dbReference type="Gene3D" id="3.90.190.10">
    <property type="entry name" value="Protein tyrosine phosphatase superfamily"/>
    <property type="match status" value="1"/>
</dbReference>
<dbReference type="EMBL" id="HE576758">
    <property type="protein sequence ID" value="CCC71194.1"/>
    <property type="molecule type" value="Genomic_DNA"/>
</dbReference>
<dbReference type="HOGENOM" id="CLU_047845_3_1_1"/>
<keyword evidence="7" id="KW-1185">Reference proteome</keyword>
<dbReference type="FunFam" id="3.90.190.10:FF:000035">
    <property type="entry name" value="Tyrosine phosphatase, putative"/>
    <property type="match status" value="1"/>
</dbReference>
<dbReference type="STRING" id="1064592.G0VIF9"/>
<dbReference type="InParanoid" id="G0VIF9"/>
<dbReference type="Pfam" id="PF03162">
    <property type="entry name" value="Y_phosphatase2"/>
    <property type="match status" value="1"/>
</dbReference>
<dbReference type="GO" id="GO:0016791">
    <property type="term" value="F:phosphatase activity"/>
    <property type="evidence" value="ECO:0007669"/>
    <property type="project" value="TreeGrafter"/>
</dbReference>
<evidence type="ECO:0000259" key="5">
    <source>
        <dbReference type="PROSITE" id="PS50054"/>
    </source>
</evidence>
<organism evidence="6 7">
    <name type="scientific">Naumovozyma castellii</name>
    <name type="common">Yeast</name>
    <name type="synonym">Saccharomyces castellii</name>
    <dbReference type="NCBI Taxonomy" id="27288"/>
    <lineage>
        <taxon>Eukaryota</taxon>
        <taxon>Fungi</taxon>
        <taxon>Dikarya</taxon>
        <taxon>Ascomycota</taxon>
        <taxon>Saccharomycotina</taxon>
        <taxon>Saccharomycetes</taxon>
        <taxon>Saccharomycetales</taxon>
        <taxon>Saccharomycetaceae</taxon>
        <taxon>Naumovozyma</taxon>
    </lineage>
</organism>
<keyword evidence="4" id="KW-0378">Hydrolase</keyword>
<feature type="domain" description="Tyrosine-protein phosphatase" evidence="5">
    <location>
        <begin position="10"/>
        <end position="160"/>
    </location>
</feature>
<reference evidence="6 7" key="1">
    <citation type="journal article" date="2011" name="Proc. Natl. Acad. Sci. U.S.A.">
        <title>Evolutionary erosion of yeast sex chromosomes by mating-type switching accidents.</title>
        <authorList>
            <person name="Gordon J.L."/>
            <person name="Armisen D."/>
            <person name="Proux-Wera E."/>
            <person name="Oheigeartaigh S.S."/>
            <person name="Byrne K.P."/>
            <person name="Wolfe K.H."/>
        </authorList>
    </citation>
    <scope>NUCLEOTIDE SEQUENCE [LARGE SCALE GENOMIC DNA]</scope>
    <source>
        <strain evidence="7">ATCC 76901 / BCRC 22586 / CBS 4309 / NBRC 1992 / NRRL Y-12630</strain>
    </source>
</reference>
<dbReference type="GO" id="GO:0052840">
    <property type="term" value="F:inositol diphosphate tetrakisphosphate diphosphatase activity"/>
    <property type="evidence" value="ECO:0007669"/>
    <property type="project" value="TreeGrafter"/>
</dbReference>
<proteinExistence type="inferred from homology"/>
<comment type="subcellular location">
    <subcellularLocation>
        <location evidence="1">Cytoplasm</location>
    </subcellularLocation>
</comment>
<reference key="2">
    <citation type="submission" date="2011-08" db="EMBL/GenBank/DDBJ databases">
        <title>Genome sequence of Naumovozyma castellii.</title>
        <authorList>
            <person name="Gordon J.L."/>
            <person name="Armisen D."/>
            <person name="Proux-Wera E."/>
            <person name="OhEigeartaigh S.S."/>
            <person name="Byrne K.P."/>
            <person name="Wolfe K.H."/>
        </authorList>
    </citation>
    <scope>NUCLEOTIDE SEQUENCE</scope>
    <source>
        <strain>Type strain:CBS 4309</strain>
    </source>
</reference>
<accession>G0VIF9</accession>
<name>G0VIF9_NAUCA</name>
<dbReference type="InterPro" id="IPR029021">
    <property type="entry name" value="Prot-tyrosine_phosphatase-like"/>
</dbReference>
<dbReference type="PANTHER" id="PTHR31126">
    <property type="entry name" value="TYROSINE-PROTEIN PHOSPHATASE"/>
    <property type="match status" value="1"/>
</dbReference>
<dbReference type="PROSITE" id="PS50054">
    <property type="entry name" value="TYR_PHOSPHATASE_DUAL"/>
    <property type="match status" value="1"/>
</dbReference>
<evidence type="ECO:0000256" key="3">
    <source>
        <dbReference type="ARBA" id="ARBA00022490"/>
    </source>
</evidence>
<dbReference type="GO" id="GO:0005737">
    <property type="term" value="C:cytoplasm"/>
    <property type="evidence" value="ECO:0007669"/>
    <property type="project" value="UniProtKB-SubCell"/>
</dbReference>
<dbReference type="KEGG" id="ncs:NCAS_0G03070"/>
<comment type="similarity">
    <text evidence="2">Belongs to the protein-tyrosine phosphatase family.</text>
</comment>
<evidence type="ECO:0000256" key="2">
    <source>
        <dbReference type="ARBA" id="ARBA00009580"/>
    </source>
</evidence>
<evidence type="ECO:0000313" key="7">
    <source>
        <dbReference type="Proteomes" id="UP000001640"/>
    </source>
</evidence>
<dbReference type="AlphaFoldDB" id="G0VIF9"/>
<dbReference type="InterPro" id="IPR020422">
    <property type="entry name" value="TYR_PHOSPHATASE_DUAL_dom"/>
</dbReference>
<dbReference type="SUPFAM" id="SSF52799">
    <property type="entry name" value="(Phosphotyrosine protein) phosphatases II"/>
    <property type="match status" value="1"/>
</dbReference>
<dbReference type="OMA" id="MPLNYSF"/>
<dbReference type="eggNOG" id="KOG1572">
    <property type="taxonomic scope" value="Eukaryota"/>
</dbReference>
<gene>
    <name evidence="6" type="primary">NCAS0G03070</name>
    <name evidence="6" type="ordered locus">NCAS_0G03070</name>
</gene>